<dbReference type="SUPFAM" id="SSF56801">
    <property type="entry name" value="Acetyl-CoA synthetase-like"/>
    <property type="match status" value="1"/>
</dbReference>
<dbReference type="Proteomes" id="UP000323708">
    <property type="component" value="Unassembled WGS sequence"/>
</dbReference>
<evidence type="ECO:0000256" key="1">
    <source>
        <dbReference type="ARBA" id="ARBA00006432"/>
    </source>
</evidence>
<feature type="domain" description="AMP-dependent synthetase/ligase" evidence="3">
    <location>
        <begin position="40"/>
        <end position="398"/>
    </location>
</feature>
<dbReference type="Pfam" id="PF00501">
    <property type="entry name" value="AMP-binding"/>
    <property type="match status" value="1"/>
</dbReference>
<dbReference type="EMBL" id="VTUX01000007">
    <property type="protein sequence ID" value="KAA1189559.1"/>
    <property type="molecule type" value="Genomic_DNA"/>
</dbReference>
<evidence type="ECO:0000313" key="5">
    <source>
        <dbReference type="EMBL" id="KAA1189559.1"/>
    </source>
</evidence>
<proteinExistence type="inferred from homology"/>
<evidence type="ECO:0000259" key="4">
    <source>
        <dbReference type="Pfam" id="PF13193"/>
    </source>
</evidence>
<dbReference type="PANTHER" id="PTHR43201">
    <property type="entry name" value="ACYL-COA SYNTHETASE"/>
    <property type="match status" value="1"/>
</dbReference>
<sequence length="541" mass="58235">MKTTPESRSAELTSAGLWSGQTLHELLDGHASNRPQRLAVRDQPDRQALTGHPQVTLTWAQLQAASHNLARQLSLAGIGVGDEVIVQLPNVAELVVVYYALSRLGAVASPVPVQYGAHELQMLAGALGASTLISIERLREQPLAEAARAALPGVTVLEFGRELLLDLKPRPAAPGLVPADANRILSVCWTSGTTGTPKGVPRSHNMWVATGHTSIAAGSMTGDDVLLNPFPLVNMAALGGFLFPAAILGASLVLHHPLDPALFLAQMQDENVTFTIAPPALLNQLAKAPQMWTQFDFSRLRRIGSGSAPLAPSMIATFDRDYGVEIVNFYGSNEGISLFSTPEDAPDPEVRASRFRRPDPGALIETRVADPESGEAVDADGGRGELLIRGATVFDGYFHHDNADVFTADGYFRTGDLVEICEGGNFYRIVGRCKDIINRGGMKISPVELDLALEHHPAVVEAAVCAYPDDRLGEKICACLVLQADARPPTLAEVQQYLLDQGFAKFKLPERIEVLAALPRNPLGKVQRFSLQERVSGVQER</sequence>
<dbReference type="Pfam" id="PF13193">
    <property type="entry name" value="AMP-binding_C"/>
    <property type="match status" value="1"/>
</dbReference>
<gene>
    <name evidence="5" type="ORF">F0M18_14480</name>
</gene>
<dbReference type="RefSeq" id="WP_149612169.1">
    <property type="nucleotide sequence ID" value="NZ_VTUX01000007.1"/>
</dbReference>
<name>A0A5B0WUL2_9GAMM</name>
<dbReference type="CDD" id="cd04433">
    <property type="entry name" value="AFD_class_I"/>
    <property type="match status" value="1"/>
</dbReference>
<comment type="caution">
    <text evidence="5">The sequence shown here is derived from an EMBL/GenBank/DDBJ whole genome shotgun (WGS) entry which is preliminary data.</text>
</comment>
<accession>A0A5B0WUL2</accession>
<dbReference type="GO" id="GO:0006631">
    <property type="term" value="P:fatty acid metabolic process"/>
    <property type="evidence" value="ECO:0007669"/>
    <property type="project" value="TreeGrafter"/>
</dbReference>
<dbReference type="PANTHER" id="PTHR43201:SF5">
    <property type="entry name" value="MEDIUM-CHAIN ACYL-COA LIGASE ACSF2, MITOCHONDRIAL"/>
    <property type="match status" value="1"/>
</dbReference>
<organism evidence="5 6">
    <name type="scientific">Pseudohalioglobus sediminis</name>
    <dbReference type="NCBI Taxonomy" id="2606449"/>
    <lineage>
        <taxon>Bacteria</taxon>
        <taxon>Pseudomonadati</taxon>
        <taxon>Pseudomonadota</taxon>
        <taxon>Gammaproteobacteria</taxon>
        <taxon>Cellvibrionales</taxon>
        <taxon>Halieaceae</taxon>
        <taxon>Pseudohalioglobus</taxon>
    </lineage>
</organism>
<keyword evidence="2 5" id="KW-0436">Ligase</keyword>
<dbReference type="InterPro" id="IPR025110">
    <property type="entry name" value="AMP-bd_C"/>
</dbReference>
<dbReference type="InterPro" id="IPR042099">
    <property type="entry name" value="ANL_N_sf"/>
</dbReference>
<comment type="similarity">
    <text evidence="1">Belongs to the ATP-dependent AMP-binding enzyme family.</text>
</comment>
<dbReference type="InterPro" id="IPR020845">
    <property type="entry name" value="AMP-binding_CS"/>
</dbReference>
<evidence type="ECO:0000313" key="6">
    <source>
        <dbReference type="Proteomes" id="UP000323708"/>
    </source>
</evidence>
<protein>
    <submittedName>
        <fullName evidence="5">Acyl--CoA ligase</fullName>
    </submittedName>
</protein>
<dbReference type="Gene3D" id="3.30.300.30">
    <property type="match status" value="1"/>
</dbReference>
<feature type="domain" description="AMP-binding enzyme C-terminal" evidence="4">
    <location>
        <begin position="451"/>
        <end position="525"/>
    </location>
</feature>
<reference evidence="5 6" key="1">
    <citation type="submission" date="2019-09" db="EMBL/GenBank/DDBJ databases">
        <authorList>
            <person name="Chen X.-Y."/>
        </authorList>
    </citation>
    <scope>NUCLEOTIDE SEQUENCE [LARGE SCALE GENOMIC DNA]</scope>
    <source>
        <strain evidence="5 6">NY5</strain>
    </source>
</reference>
<dbReference type="Gene3D" id="3.40.50.12780">
    <property type="entry name" value="N-terminal domain of ligase-like"/>
    <property type="match status" value="1"/>
</dbReference>
<dbReference type="AlphaFoldDB" id="A0A5B0WUL2"/>
<evidence type="ECO:0000259" key="3">
    <source>
        <dbReference type="Pfam" id="PF00501"/>
    </source>
</evidence>
<dbReference type="InterPro" id="IPR000873">
    <property type="entry name" value="AMP-dep_synth/lig_dom"/>
</dbReference>
<dbReference type="InterPro" id="IPR045851">
    <property type="entry name" value="AMP-bd_C_sf"/>
</dbReference>
<evidence type="ECO:0000256" key="2">
    <source>
        <dbReference type="ARBA" id="ARBA00022598"/>
    </source>
</evidence>
<dbReference type="GO" id="GO:0031956">
    <property type="term" value="F:medium-chain fatty acid-CoA ligase activity"/>
    <property type="evidence" value="ECO:0007669"/>
    <property type="project" value="TreeGrafter"/>
</dbReference>
<keyword evidence="6" id="KW-1185">Reference proteome</keyword>
<dbReference type="PROSITE" id="PS00455">
    <property type="entry name" value="AMP_BINDING"/>
    <property type="match status" value="1"/>
</dbReference>